<dbReference type="OrthoDB" id="9780175at2"/>
<name>A0A1I5WFJ6_9FIRM</name>
<sequence length="207" mass="23535">MVEHTSENNQVLVAGKVDSPPTFAHEIYGEGFYNFTLAVPRLSGYIDLLPVTVSERLIDIGKLSVGTEVVVKGQFRSYNKYLDGKNRLILTVFAKDIAMKDEEIKNPNQIYLDGYICKPPVYRTTPLNREIADVLLAVNRPYNKSDYIPVIMWGRNARFSQNLAVGQRIRIWGRIQSRPYQKKLPSGEIQDRIAYEVSVSKLQLVNG</sequence>
<dbReference type="Gene3D" id="2.40.50.140">
    <property type="entry name" value="Nucleic acid-binding proteins"/>
    <property type="match status" value="2"/>
</dbReference>
<dbReference type="GO" id="GO:0006260">
    <property type="term" value="P:DNA replication"/>
    <property type="evidence" value="ECO:0007669"/>
    <property type="project" value="InterPro"/>
</dbReference>
<evidence type="ECO:0000256" key="1">
    <source>
        <dbReference type="ARBA" id="ARBA00023125"/>
    </source>
</evidence>
<dbReference type="Proteomes" id="UP000198577">
    <property type="component" value="Unassembled WGS sequence"/>
</dbReference>
<proteinExistence type="predicted"/>
<evidence type="ECO:0000313" key="4">
    <source>
        <dbReference type="Proteomes" id="UP000198577"/>
    </source>
</evidence>
<dbReference type="GO" id="GO:0009295">
    <property type="term" value="C:nucleoid"/>
    <property type="evidence" value="ECO:0007669"/>
    <property type="project" value="TreeGrafter"/>
</dbReference>
<dbReference type="CDD" id="cd04496">
    <property type="entry name" value="SSB_OBF"/>
    <property type="match status" value="1"/>
</dbReference>
<dbReference type="PROSITE" id="PS50935">
    <property type="entry name" value="SSB"/>
    <property type="match status" value="2"/>
</dbReference>
<accession>A0A1I5WFJ6</accession>
<dbReference type="PANTHER" id="PTHR10302:SF27">
    <property type="entry name" value="SINGLE-STRANDED DNA-BINDING PROTEIN"/>
    <property type="match status" value="1"/>
</dbReference>
<organism evidence="3 4">
    <name type="scientific">Caldicoprobacter faecalis</name>
    <dbReference type="NCBI Taxonomy" id="937334"/>
    <lineage>
        <taxon>Bacteria</taxon>
        <taxon>Bacillati</taxon>
        <taxon>Bacillota</taxon>
        <taxon>Clostridia</taxon>
        <taxon>Caldicoprobacterales</taxon>
        <taxon>Caldicoprobacteraceae</taxon>
        <taxon>Caldicoprobacter</taxon>
    </lineage>
</organism>
<dbReference type="NCBIfam" id="NF004476">
    <property type="entry name" value="PRK05813.1"/>
    <property type="match status" value="1"/>
</dbReference>
<gene>
    <name evidence="3" type="ORF">SAMN05444406_11639</name>
</gene>
<evidence type="ECO:0000313" key="3">
    <source>
        <dbReference type="EMBL" id="SFQ18502.1"/>
    </source>
</evidence>
<dbReference type="InterPro" id="IPR012340">
    <property type="entry name" value="NA-bd_OB-fold"/>
</dbReference>
<dbReference type="GO" id="GO:0003697">
    <property type="term" value="F:single-stranded DNA binding"/>
    <property type="evidence" value="ECO:0007669"/>
    <property type="project" value="InterPro"/>
</dbReference>
<keyword evidence="4" id="KW-1185">Reference proteome</keyword>
<reference evidence="3 4" key="1">
    <citation type="submission" date="2016-10" db="EMBL/GenBank/DDBJ databases">
        <authorList>
            <person name="de Groot N.N."/>
        </authorList>
    </citation>
    <scope>NUCLEOTIDE SEQUENCE [LARGE SCALE GENOMIC DNA]</scope>
    <source>
        <strain evidence="3 4">DSM 20678</strain>
    </source>
</reference>
<dbReference type="STRING" id="937334.SAMN05444406_11639"/>
<dbReference type="InterPro" id="IPR000424">
    <property type="entry name" value="Primosome_PriB/ssb"/>
</dbReference>
<dbReference type="SUPFAM" id="SSF50249">
    <property type="entry name" value="Nucleic acid-binding proteins"/>
    <property type="match status" value="1"/>
</dbReference>
<dbReference type="EMBL" id="FOXR01000016">
    <property type="protein sequence ID" value="SFQ18502.1"/>
    <property type="molecule type" value="Genomic_DNA"/>
</dbReference>
<evidence type="ECO:0000256" key="2">
    <source>
        <dbReference type="PROSITE-ProRule" id="PRU00252"/>
    </source>
</evidence>
<dbReference type="InterPro" id="IPR011344">
    <property type="entry name" value="ssDNA-bd"/>
</dbReference>
<dbReference type="Pfam" id="PF00436">
    <property type="entry name" value="SSB"/>
    <property type="match status" value="1"/>
</dbReference>
<dbReference type="RefSeq" id="WP_035146038.1">
    <property type="nucleotide sequence ID" value="NZ_FOXR01000016.1"/>
</dbReference>
<protein>
    <submittedName>
        <fullName evidence="3">Single-stranded DNA-binding protein</fullName>
    </submittedName>
</protein>
<dbReference type="AlphaFoldDB" id="A0A1I5WFJ6"/>
<dbReference type="PANTHER" id="PTHR10302">
    <property type="entry name" value="SINGLE-STRANDED DNA-BINDING PROTEIN"/>
    <property type="match status" value="1"/>
</dbReference>
<keyword evidence="1 2" id="KW-0238">DNA-binding</keyword>